<accession>A0AA40B8K1</accession>
<name>A0AA40B8K1_9PEZI</name>
<reference evidence="2" key="1">
    <citation type="submission" date="2023-06" db="EMBL/GenBank/DDBJ databases">
        <title>Genome-scale phylogeny and comparative genomics of the fungal order Sordariales.</title>
        <authorList>
            <consortium name="Lawrence Berkeley National Laboratory"/>
            <person name="Hensen N."/>
            <person name="Bonometti L."/>
            <person name="Westerberg I."/>
            <person name="Brannstrom I.O."/>
            <person name="Guillou S."/>
            <person name="Cros-Aarteil S."/>
            <person name="Calhoun S."/>
            <person name="Haridas S."/>
            <person name="Kuo A."/>
            <person name="Mondo S."/>
            <person name="Pangilinan J."/>
            <person name="Riley R."/>
            <person name="Labutti K."/>
            <person name="Andreopoulos B."/>
            <person name="Lipzen A."/>
            <person name="Chen C."/>
            <person name="Yanf M."/>
            <person name="Daum C."/>
            <person name="Ng V."/>
            <person name="Clum A."/>
            <person name="Steindorff A."/>
            <person name="Ohm R."/>
            <person name="Martin F."/>
            <person name="Silar P."/>
            <person name="Natvig D."/>
            <person name="Lalanne C."/>
            <person name="Gautier V."/>
            <person name="Ament-Velasquez S.L."/>
            <person name="Kruys A."/>
            <person name="Hutchinson M.I."/>
            <person name="Powell A.J."/>
            <person name="Barry K."/>
            <person name="Miller A.N."/>
            <person name="Grigoriev I.V."/>
            <person name="Debuchy R."/>
            <person name="Gladieux P."/>
            <person name="Thoren M.H."/>
            <person name="Johannesson H."/>
        </authorList>
    </citation>
    <scope>NUCLEOTIDE SEQUENCE</scope>
    <source>
        <strain evidence="2">SMH4607-1</strain>
    </source>
</reference>
<feature type="compositionally biased region" description="Low complexity" evidence="1">
    <location>
        <begin position="15"/>
        <end position="26"/>
    </location>
</feature>
<comment type="caution">
    <text evidence="2">The sequence shown here is derived from an EMBL/GenBank/DDBJ whole genome shotgun (WGS) entry which is preliminary data.</text>
</comment>
<evidence type="ECO:0000313" key="3">
    <source>
        <dbReference type="Proteomes" id="UP001172102"/>
    </source>
</evidence>
<organism evidence="2 3">
    <name type="scientific">Lasiosphaeris hirsuta</name>
    <dbReference type="NCBI Taxonomy" id="260670"/>
    <lineage>
        <taxon>Eukaryota</taxon>
        <taxon>Fungi</taxon>
        <taxon>Dikarya</taxon>
        <taxon>Ascomycota</taxon>
        <taxon>Pezizomycotina</taxon>
        <taxon>Sordariomycetes</taxon>
        <taxon>Sordariomycetidae</taxon>
        <taxon>Sordariales</taxon>
        <taxon>Lasiosphaeriaceae</taxon>
        <taxon>Lasiosphaeris</taxon>
    </lineage>
</organism>
<evidence type="ECO:0000256" key="1">
    <source>
        <dbReference type="SAM" id="MobiDB-lite"/>
    </source>
</evidence>
<feature type="region of interest" description="Disordered" evidence="1">
    <location>
        <begin position="1"/>
        <end position="26"/>
    </location>
</feature>
<proteinExistence type="predicted"/>
<sequence>MVRWTVGGHPTLKADGTTLSTSSDSSTDVTLGTYYASPDDHQLPGHCEISMIRRNRLVEVGRFGSFVDLVTPVSSPSERLVFKHYEDDHGDARLRNLMVDPATDNLIIIDLGKALRHGHFTSKGTCVFHSPSYRPLPFTVQPTLPTTLGTAAPEVEGEYSPLPSALQLPPTALGTAAAEVEEEERDEEEYELDVNAAIVAVHDLVTRDTTDRTWEATECGLWNGIGTDAITTSLWTAHPSTQLASSAEAYRAALVSWLQRRRADPRRHAPTSPLAFPDYMPVPRADKVRVLNYNDPLYPYLRPPSGITSSVKVSGRKFHRRECTLQLSVGFNGLGILGRPSRL</sequence>
<dbReference type="EMBL" id="JAUKUA010000001">
    <property type="protein sequence ID" value="KAK0729503.1"/>
    <property type="molecule type" value="Genomic_DNA"/>
</dbReference>
<dbReference type="Proteomes" id="UP001172102">
    <property type="component" value="Unassembled WGS sequence"/>
</dbReference>
<evidence type="ECO:0000313" key="2">
    <source>
        <dbReference type="EMBL" id="KAK0729503.1"/>
    </source>
</evidence>
<dbReference type="AlphaFoldDB" id="A0AA40B8K1"/>
<gene>
    <name evidence="2" type="ORF">B0H67DRAFT_547639</name>
</gene>
<protein>
    <submittedName>
        <fullName evidence="2">Uncharacterized protein</fullName>
    </submittedName>
</protein>
<keyword evidence="3" id="KW-1185">Reference proteome</keyword>